<organism evidence="2 3">
    <name type="scientific">Dendrothele bispora (strain CBS 962.96)</name>
    <dbReference type="NCBI Taxonomy" id="1314807"/>
    <lineage>
        <taxon>Eukaryota</taxon>
        <taxon>Fungi</taxon>
        <taxon>Dikarya</taxon>
        <taxon>Basidiomycota</taxon>
        <taxon>Agaricomycotina</taxon>
        <taxon>Agaricomycetes</taxon>
        <taxon>Agaricomycetidae</taxon>
        <taxon>Agaricales</taxon>
        <taxon>Agaricales incertae sedis</taxon>
        <taxon>Dendrothele</taxon>
    </lineage>
</organism>
<protein>
    <submittedName>
        <fullName evidence="2">Uncharacterized protein</fullName>
    </submittedName>
</protein>
<gene>
    <name evidence="2" type="ORF">K435DRAFT_342122</name>
</gene>
<name>A0A4V4HDJ7_DENBC</name>
<accession>A0A4V4HDJ7</accession>
<evidence type="ECO:0000313" key="2">
    <source>
        <dbReference type="EMBL" id="THU87475.1"/>
    </source>
</evidence>
<feature type="region of interest" description="Disordered" evidence="1">
    <location>
        <begin position="46"/>
        <end position="123"/>
    </location>
</feature>
<sequence length="158" mass="17175">MACYRSNLCLLYPPHLIAVAATYLTLVLNPSHAQATLNHFLPSSSVNNTAETSPHSTEEPGTVIASSSHFQSNADTTLHQSSCQSSQTQTPTQLPQTQGSTSRSLSLSSPPFHKNSSRSTLSRTDIAKKVNDWEQTTTQAHMVGQNFCYLPFGLRSPI</sequence>
<dbReference type="OrthoDB" id="10266018at2759"/>
<evidence type="ECO:0000313" key="3">
    <source>
        <dbReference type="Proteomes" id="UP000297245"/>
    </source>
</evidence>
<dbReference type="EMBL" id="ML179449">
    <property type="protein sequence ID" value="THU87475.1"/>
    <property type="molecule type" value="Genomic_DNA"/>
</dbReference>
<dbReference type="SUPFAM" id="SSF47954">
    <property type="entry name" value="Cyclin-like"/>
    <property type="match status" value="1"/>
</dbReference>
<dbReference type="AlphaFoldDB" id="A0A4V4HDJ7"/>
<dbReference type="InterPro" id="IPR036915">
    <property type="entry name" value="Cyclin-like_sf"/>
</dbReference>
<feature type="compositionally biased region" description="Low complexity" evidence="1">
    <location>
        <begin position="76"/>
        <end position="109"/>
    </location>
</feature>
<reference evidence="2 3" key="1">
    <citation type="journal article" date="2019" name="Nat. Ecol. Evol.">
        <title>Megaphylogeny resolves global patterns of mushroom evolution.</title>
        <authorList>
            <person name="Varga T."/>
            <person name="Krizsan K."/>
            <person name="Foldi C."/>
            <person name="Dima B."/>
            <person name="Sanchez-Garcia M."/>
            <person name="Sanchez-Ramirez S."/>
            <person name="Szollosi G.J."/>
            <person name="Szarkandi J.G."/>
            <person name="Papp V."/>
            <person name="Albert L."/>
            <person name="Andreopoulos W."/>
            <person name="Angelini C."/>
            <person name="Antonin V."/>
            <person name="Barry K.W."/>
            <person name="Bougher N.L."/>
            <person name="Buchanan P."/>
            <person name="Buyck B."/>
            <person name="Bense V."/>
            <person name="Catcheside P."/>
            <person name="Chovatia M."/>
            <person name="Cooper J."/>
            <person name="Damon W."/>
            <person name="Desjardin D."/>
            <person name="Finy P."/>
            <person name="Geml J."/>
            <person name="Haridas S."/>
            <person name="Hughes K."/>
            <person name="Justo A."/>
            <person name="Karasinski D."/>
            <person name="Kautmanova I."/>
            <person name="Kiss B."/>
            <person name="Kocsube S."/>
            <person name="Kotiranta H."/>
            <person name="LaButti K.M."/>
            <person name="Lechner B.E."/>
            <person name="Liimatainen K."/>
            <person name="Lipzen A."/>
            <person name="Lukacs Z."/>
            <person name="Mihaltcheva S."/>
            <person name="Morgado L.N."/>
            <person name="Niskanen T."/>
            <person name="Noordeloos M.E."/>
            <person name="Ohm R.A."/>
            <person name="Ortiz-Santana B."/>
            <person name="Ovrebo C."/>
            <person name="Racz N."/>
            <person name="Riley R."/>
            <person name="Savchenko A."/>
            <person name="Shiryaev A."/>
            <person name="Soop K."/>
            <person name="Spirin V."/>
            <person name="Szebenyi C."/>
            <person name="Tomsovsky M."/>
            <person name="Tulloss R.E."/>
            <person name="Uehling J."/>
            <person name="Grigoriev I.V."/>
            <person name="Vagvolgyi C."/>
            <person name="Papp T."/>
            <person name="Martin F.M."/>
            <person name="Miettinen O."/>
            <person name="Hibbett D.S."/>
            <person name="Nagy L.G."/>
        </authorList>
    </citation>
    <scope>NUCLEOTIDE SEQUENCE [LARGE SCALE GENOMIC DNA]</scope>
    <source>
        <strain evidence="2 3">CBS 962.96</strain>
    </source>
</reference>
<dbReference type="Proteomes" id="UP000297245">
    <property type="component" value="Unassembled WGS sequence"/>
</dbReference>
<evidence type="ECO:0000256" key="1">
    <source>
        <dbReference type="SAM" id="MobiDB-lite"/>
    </source>
</evidence>
<feature type="compositionally biased region" description="Polar residues" evidence="1">
    <location>
        <begin position="64"/>
        <end position="75"/>
    </location>
</feature>
<feature type="compositionally biased region" description="Polar residues" evidence="1">
    <location>
        <begin position="46"/>
        <end position="55"/>
    </location>
</feature>
<keyword evidence="3" id="KW-1185">Reference proteome</keyword>
<dbReference type="Gene3D" id="1.10.472.10">
    <property type="entry name" value="Cyclin-like"/>
    <property type="match status" value="1"/>
</dbReference>
<proteinExistence type="predicted"/>